<keyword evidence="3" id="KW-1185">Reference proteome</keyword>
<name>A0ABP6M797_9ACTN</name>
<feature type="compositionally biased region" description="Polar residues" evidence="1">
    <location>
        <begin position="14"/>
        <end position="23"/>
    </location>
</feature>
<feature type="region of interest" description="Disordered" evidence="1">
    <location>
        <begin position="1"/>
        <end position="46"/>
    </location>
</feature>
<comment type="caution">
    <text evidence="2">The sequence shown here is derived from an EMBL/GenBank/DDBJ whole genome shotgun (WGS) entry which is preliminary data.</text>
</comment>
<dbReference type="Proteomes" id="UP001501532">
    <property type="component" value="Unassembled WGS sequence"/>
</dbReference>
<reference evidence="3" key="1">
    <citation type="journal article" date="2019" name="Int. J. Syst. Evol. Microbiol.">
        <title>The Global Catalogue of Microorganisms (GCM) 10K type strain sequencing project: providing services to taxonomists for standard genome sequencing and annotation.</title>
        <authorList>
            <consortium name="The Broad Institute Genomics Platform"/>
            <consortium name="The Broad Institute Genome Sequencing Center for Infectious Disease"/>
            <person name="Wu L."/>
            <person name="Ma J."/>
        </authorList>
    </citation>
    <scope>NUCLEOTIDE SEQUENCE [LARGE SCALE GENOMIC DNA]</scope>
    <source>
        <strain evidence="3">JCM 9091</strain>
    </source>
</reference>
<protein>
    <submittedName>
        <fullName evidence="2">Uncharacterized protein</fullName>
    </submittedName>
</protein>
<organism evidence="2 3">
    <name type="scientific">Streptomyces glomeratus</name>
    <dbReference type="NCBI Taxonomy" id="284452"/>
    <lineage>
        <taxon>Bacteria</taxon>
        <taxon>Bacillati</taxon>
        <taxon>Actinomycetota</taxon>
        <taxon>Actinomycetes</taxon>
        <taxon>Kitasatosporales</taxon>
        <taxon>Streptomycetaceae</taxon>
        <taxon>Streptomyces</taxon>
    </lineage>
</organism>
<feature type="compositionally biased region" description="Basic and acidic residues" evidence="1">
    <location>
        <begin position="1"/>
        <end position="11"/>
    </location>
</feature>
<gene>
    <name evidence="2" type="ORF">GCM10010448_71140</name>
</gene>
<proteinExistence type="predicted"/>
<accession>A0ABP6M797</accession>
<sequence>MAYATDNDRRAGSRTRSLSTGSPTLRRRGPSVAKRSLPSGKSGAELVTEQAQRLARLCAGHRRPVRIVSGWHRQDISAAIAKWILRNTGL</sequence>
<dbReference type="EMBL" id="BAAAUF010000128">
    <property type="protein sequence ID" value="GAA3079644.1"/>
    <property type="molecule type" value="Genomic_DNA"/>
</dbReference>
<evidence type="ECO:0000256" key="1">
    <source>
        <dbReference type="SAM" id="MobiDB-lite"/>
    </source>
</evidence>
<evidence type="ECO:0000313" key="2">
    <source>
        <dbReference type="EMBL" id="GAA3079644.1"/>
    </source>
</evidence>
<evidence type="ECO:0000313" key="3">
    <source>
        <dbReference type="Proteomes" id="UP001501532"/>
    </source>
</evidence>